<dbReference type="Proteomes" id="UP001497535">
    <property type="component" value="Unassembled WGS sequence"/>
</dbReference>
<dbReference type="EMBL" id="CAVMJV010000083">
    <property type="protein sequence ID" value="CAK5090718.1"/>
    <property type="molecule type" value="Genomic_DNA"/>
</dbReference>
<evidence type="ECO:0000313" key="1">
    <source>
        <dbReference type="EMBL" id="CAK5090718.1"/>
    </source>
</evidence>
<proteinExistence type="predicted"/>
<comment type="caution">
    <text evidence="1">The sequence shown here is derived from an EMBL/GenBank/DDBJ whole genome shotgun (WGS) entry which is preliminary data.</text>
</comment>
<sequence length="80" mass="10022">MRPQNRQIRHQRCQLMERLQNQLNRQPKQQYNRPDHQTRKPNQVHKHQQLLPFFIRMMNNNNNLLLLQRQHPLHFTFSAF</sequence>
<keyword evidence="2" id="KW-1185">Reference proteome</keyword>
<evidence type="ECO:0000313" key="2">
    <source>
        <dbReference type="Proteomes" id="UP001497535"/>
    </source>
</evidence>
<accession>A0ACB1AHU1</accession>
<name>A0ACB1AHU1_MELEN</name>
<protein>
    <submittedName>
        <fullName evidence="1">Uncharacterized protein</fullName>
    </submittedName>
</protein>
<organism evidence="1 2">
    <name type="scientific">Meloidogyne enterolobii</name>
    <name type="common">Root-knot nematode worm</name>
    <name type="synonym">Meloidogyne mayaguensis</name>
    <dbReference type="NCBI Taxonomy" id="390850"/>
    <lineage>
        <taxon>Eukaryota</taxon>
        <taxon>Metazoa</taxon>
        <taxon>Ecdysozoa</taxon>
        <taxon>Nematoda</taxon>
        <taxon>Chromadorea</taxon>
        <taxon>Rhabditida</taxon>
        <taxon>Tylenchina</taxon>
        <taxon>Tylenchomorpha</taxon>
        <taxon>Tylenchoidea</taxon>
        <taxon>Meloidogynidae</taxon>
        <taxon>Meloidogyninae</taxon>
        <taxon>Meloidogyne</taxon>
    </lineage>
</organism>
<reference evidence="1" key="1">
    <citation type="submission" date="2023-11" db="EMBL/GenBank/DDBJ databases">
        <authorList>
            <person name="Poullet M."/>
        </authorList>
    </citation>
    <scope>NUCLEOTIDE SEQUENCE</scope>
    <source>
        <strain evidence="1">E1834</strain>
    </source>
</reference>
<gene>
    <name evidence="1" type="ORF">MENTE1834_LOCUS38519</name>
</gene>